<evidence type="ECO:0000259" key="3">
    <source>
        <dbReference type="PROSITE" id="PS51898"/>
    </source>
</evidence>
<evidence type="ECO:0000259" key="4">
    <source>
        <dbReference type="PROSITE" id="PS51900"/>
    </source>
</evidence>
<dbReference type="InterPro" id="IPR002104">
    <property type="entry name" value="Integrase_catalytic"/>
</dbReference>
<accession>A0A382CBJ9</accession>
<reference evidence="5" key="1">
    <citation type="submission" date="2018-05" db="EMBL/GenBank/DDBJ databases">
        <authorList>
            <person name="Lanie J.A."/>
            <person name="Ng W.-L."/>
            <person name="Kazmierczak K.M."/>
            <person name="Andrzejewski T.M."/>
            <person name="Davidsen T.M."/>
            <person name="Wayne K.J."/>
            <person name="Tettelin H."/>
            <person name="Glass J.I."/>
            <person name="Rusch D."/>
            <person name="Podicherti R."/>
            <person name="Tsui H.-C.T."/>
            <person name="Winkler M.E."/>
        </authorList>
    </citation>
    <scope>NUCLEOTIDE SEQUENCE</scope>
</reference>
<organism evidence="5">
    <name type="scientific">marine metagenome</name>
    <dbReference type="NCBI Taxonomy" id="408172"/>
    <lineage>
        <taxon>unclassified sequences</taxon>
        <taxon>metagenomes</taxon>
        <taxon>ecological metagenomes</taxon>
    </lineage>
</organism>
<dbReference type="InterPro" id="IPR050090">
    <property type="entry name" value="Tyrosine_recombinase_XerCD"/>
</dbReference>
<dbReference type="PANTHER" id="PTHR30349:SF41">
    <property type="entry name" value="INTEGRASE_RECOMBINASE PROTEIN MJ0367-RELATED"/>
    <property type="match status" value="1"/>
</dbReference>
<evidence type="ECO:0000313" key="5">
    <source>
        <dbReference type="EMBL" id="SVB23212.1"/>
    </source>
</evidence>
<dbReference type="InterPro" id="IPR010998">
    <property type="entry name" value="Integrase_recombinase_N"/>
</dbReference>
<dbReference type="Gene3D" id="1.10.443.10">
    <property type="entry name" value="Intergrase catalytic core"/>
    <property type="match status" value="1"/>
</dbReference>
<keyword evidence="1" id="KW-0238">DNA-binding</keyword>
<dbReference type="InterPro" id="IPR013762">
    <property type="entry name" value="Integrase-like_cat_sf"/>
</dbReference>
<dbReference type="InterPro" id="IPR044068">
    <property type="entry name" value="CB"/>
</dbReference>
<dbReference type="Pfam" id="PF00589">
    <property type="entry name" value="Phage_integrase"/>
    <property type="match status" value="1"/>
</dbReference>
<evidence type="ECO:0000256" key="1">
    <source>
        <dbReference type="ARBA" id="ARBA00023125"/>
    </source>
</evidence>
<protein>
    <recommendedName>
        <fullName evidence="6">Tyr recombinase domain-containing protein</fullName>
    </recommendedName>
</protein>
<dbReference type="Gene3D" id="1.10.150.130">
    <property type="match status" value="1"/>
</dbReference>
<sequence length="392" mass="46394">MGSFYHRGRNKSWVFQYYKDGKKTYITDLDIHGDLSVKKQKEYKSRLEQKYQYNKSKSVQKDLKNSISNIVDLVLEDRLKKVKMKSLSQNTYNEDYKRIHYFKDFVLDQYGNINIFDIDQKVLNEYTDYCRDVLDNNSTTINNKHKCVQVLTRYGLNRGLIKVNPYENITLPKRINRGKDDIPNRKEYNKVKTYLDKWVDDYLSDDEPLKKINVIIYLQTQLGCRVGEIILMKWKRNRITDVGEEHSFSYVYLNPNCTKLTIHFKKKRRDVPLNNKKIQDLLKKIKQDTLTKVYVLEGHDNSTKRKNKKYLFNGKPLDTSYPSRPLKELCEVVGIDTSYSTHTFRHGFITDLFRKDVSLTKIGNVVGHSDRRMTELYGHLDTTDMVSVLDKV</sequence>
<dbReference type="AlphaFoldDB" id="A0A382CBJ9"/>
<proteinExistence type="predicted"/>
<feature type="domain" description="Core-binding (CB)" evidence="4">
    <location>
        <begin position="69"/>
        <end position="156"/>
    </location>
</feature>
<gene>
    <name evidence="5" type="ORF">METZ01_LOCUS176066</name>
</gene>
<evidence type="ECO:0008006" key="6">
    <source>
        <dbReference type="Google" id="ProtNLM"/>
    </source>
</evidence>
<dbReference type="Pfam" id="PF13102">
    <property type="entry name" value="Phage_int_SAM_5"/>
    <property type="match status" value="1"/>
</dbReference>
<dbReference type="InterPro" id="IPR011010">
    <property type="entry name" value="DNA_brk_join_enz"/>
</dbReference>
<dbReference type="GO" id="GO:0003677">
    <property type="term" value="F:DNA binding"/>
    <property type="evidence" value="ECO:0007669"/>
    <property type="project" value="UniProtKB-KW"/>
</dbReference>
<dbReference type="InterPro" id="IPR025269">
    <property type="entry name" value="SAM-like_dom"/>
</dbReference>
<feature type="domain" description="Tyr recombinase" evidence="3">
    <location>
        <begin position="190"/>
        <end position="390"/>
    </location>
</feature>
<keyword evidence="2" id="KW-0233">DNA recombination</keyword>
<dbReference type="EMBL" id="UINC01033627">
    <property type="protein sequence ID" value="SVB23212.1"/>
    <property type="molecule type" value="Genomic_DNA"/>
</dbReference>
<dbReference type="PANTHER" id="PTHR30349">
    <property type="entry name" value="PHAGE INTEGRASE-RELATED"/>
    <property type="match status" value="1"/>
</dbReference>
<dbReference type="GO" id="GO:0006310">
    <property type="term" value="P:DNA recombination"/>
    <property type="evidence" value="ECO:0007669"/>
    <property type="project" value="UniProtKB-KW"/>
</dbReference>
<name>A0A382CBJ9_9ZZZZ</name>
<dbReference type="PROSITE" id="PS51900">
    <property type="entry name" value="CB"/>
    <property type="match status" value="1"/>
</dbReference>
<evidence type="ECO:0000256" key="2">
    <source>
        <dbReference type="ARBA" id="ARBA00023172"/>
    </source>
</evidence>
<dbReference type="PROSITE" id="PS51898">
    <property type="entry name" value="TYR_RECOMBINASE"/>
    <property type="match status" value="1"/>
</dbReference>
<dbReference type="GO" id="GO:0015074">
    <property type="term" value="P:DNA integration"/>
    <property type="evidence" value="ECO:0007669"/>
    <property type="project" value="InterPro"/>
</dbReference>
<dbReference type="SUPFAM" id="SSF56349">
    <property type="entry name" value="DNA breaking-rejoining enzymes"/>
    <property type="match status" value="1"/>
</dbReference>